<organism evidence="1 2">
    <name type="scientific">Streptomyces lichenis</name>
    <dbReference type="NCBI Taxonomy" id="2306967"/>
    <lineage>
        <taxon>Bacteria</taxon>
        <taxon>Bacillati</taxon>
        <taxon>Actinomycetota</taxon>
        <taxon>Actinomycetes</taxon>
        <taxon>Kitasatosporales</taxon>
        <taxon>Streptomycetaceae</taxon>
        <taxon>Streptomyces</taxon>
    </lineage>
</organism>
<keyword evidence="2" id="KW-1185">Reference proteome</keyword>
<evidence type="ECO:0000313" key="1">
    <source>
        <dbReference type="EMBL" id="MCK8677989.1"/>
    </source>
</evidence>
<accession>A0ABT0I9I4</accession>
<name>A0ABT0I9I4_9ACTN</name>
<dbReference type="RefSeq" id="WP_248633450.1">
    <property type="nucleotide sequence ID" value="NZ_JALPTH010000008.1"/>
</dbReference>
<dbReference type="Proteomes" id="UP001522868">
    <property type="component" value="Unassembled WGS sequence"/>
</dbReference>
<reference evidence="1 2" key="1">
    <citation type="submission" date="2022-04" db="EMBL/GenBank/DDBJ databases">
        <title>Streptomyces sp. nov. LCR6-01 isolated from Lichen of Dirinaria sp.</title>
        <authorList>
            <person name="Kanchanasin P."/>
            <person name="Tanasupawat S."/>
            <person name="Phongsopitanun W."/>
        </authorList>
    </citation>
    <scope>NUCLEOTIDE SEQUENCE [LARGE SCALE GENOMIC DNA]</scope>
    <source>
        <strain evidence="1 2">LCR6-01</strain>
    </source>
</reference>
<comment type="caution">
    <text evidence="1">The sequence shown here is derived from an EMBL/GenBank/DDBJ whole genome shotgun (WGS) entry which is preliminary data.</text>
</comment>
<evidence type="ECO:0000313" key="2">
    <source>
        <dbReference type="Proteomes" id="UP001522868"/>
    </source>
</evidence>
<proteinExistence type="predicted"/>
<protein>
    <submittedName>
        <fullName evidence="1">Uncharacterized protein</fullName>
    </submittedName>
</protein>
<sequence length="194" mass="20406">MRAATASLPYLPPAGQVAWVEVDERWSAVSLPGMWGSLVVDVLADHAGPVLEDPAVLRLIWPLPPGGAEHWPDASGGGVVRHRIGDGFLVPGPGGYHPGTRWARHPNSCSRYADPALLRAGIEAVAGPLADLGALGPLVVCASCRTPTRHSADSTWRESLSGPGASSYTCRSCWADQCRGGPGRHLRLVRGGTR</sequence>
<dbReference type="EMBL" id="JALPTH010000008">
    <property type="protein sequence ID" value="MCK8677989.1"/>
    <property type="molecule type" value="Genomic_DNA"/>
</dbReference>
<gene>
    <name evidence="1" type="ORF">M1O15_11400</name>
</gene>